<evidence type="ECO:0000259" key="13">
    <source>
        <dbReference type="PROSITE" id="PS51485"/>
    </source>
</evidence>
<dbReference type="InterPro" id="IPR008972">
    <property type="entry name" value="Cupredoxin"/>
</dbReference>
<dbReference type="PANTHER" id="PTHR33021:SF533">
    <property type="entry name" value="PHYTOCYANIN DOMAIN-CONTAINING PROTEIN"/>
    <property type="match status" value="1"/>
</dbReference>
<comment type="subcellular location">
    <subcellularLocation>
        <location evidence="1">Membrane</location>
        <topology evidence="1">Single-pass type I membrane protein</topology>
    </subcellularLocation>
</comment>
<reference evidence="14" key="1">
    <citation type="submission" date="2022-12" db="EMBL/GenBank/DDBJ databases">
        <title>Draft genome assemblies for two species of Escallonia (Escalloniales).</title>
        <authorList>
            <person name="Chanderbali A."/>
            <person name="Dervinis C."/>
            <person name="Anghel I."/>
            <person name="Soltis D."/>
            <person name="Soltis P."/>
            <person name="Zapata F."/>
        </authorList>
    </citation>
    <scope>NUCLEOTIDE SEQUENCE</scope>
    <source>
        <strain evidence="14">UCBG64.0493</strain>
        <tissue evidence="14">Leaf</tissue>
    </source>
</reference>
<feature type="signal peptide" evidence="12">
    <location>
        <begin position="1"/>
        <end position="23"/>
    </location>
</feature>
<dbReference type="GO" id="GO:0009055">
    <property type="term" value="F:electron transfer activity"/>
    <property type="evidence" value="ECO:0007669"/>
    <property type="project" value="InterPro"/>
</dbReference>
<comment type="caution">
    <text evidence="14">The sequence shown here is derived from an EMBL/GenBank/DDBJ whole genome shotgun (WGS) entry which is preliminary data.</text>
</comment>
<dbReference type="Gene3D" id="2.60.40.420">
    <property type="entry name" value="Cupredoxins - blue copper proteins"/>
    <property type="match status" value="1"/>
</dbReference>
<evidence type="ECO:0000256" key="11">
    <source>
        <dbReference type="ARBA" id="ARBA00023180"/>
    </source>
</evidence>
<keyword evidence="6" id="KW-0249">Electron transport</keyword>
<keyword evidence="7" id="KW-1133">Transmembrane helix</keyword>
<evidence type="ECO:0000313" key="14">
    <source>
        <dbReference type="EMBL" id="KAK3033857.1"/>
    </source>
</evidence>
<dbReference type="PROSITE" id="PS51485">
    <property type="entry name" value="PHYTOCYANIN"/>
    <property type="match status" value="1"/>
</dbReference>
<evidence type="ECO:0000313" key="15">
    <source>
        <dbReference type="Proteomes" id="UP001188597"/>
    </source>
</evidence>
<dbReference type="SUPFAM" id="SSF49503">
    <property type="entry name" value="Cupredoxins"/>
    <property type="match status" value="1"/>
</dbReference>
<organism evidence="14 15">
    <name type="scientific">Escallonia herrerae</name>
    <dbReference type="NCBI Taxonomy" id="1293975"/>
    <lineage>
        <taxon>Eukaryota</taxon>
        <taxon>Viridiplantae</taxon>
        <taxon>Streptophyta</taxon>
        <taxon>Embryophyta</taxon>
        <taxon>Tracheophyta</taxon>
        <taxon>Spermatophyta</taxon>
        <taxon>Magnoliopsida</taxon>
        <taxon>eudicotyledons</taxon>
        <taxon>Gunneridae</taxon>
        <taxon>Pentapetalae</taxon>
        <taxon>asterids</taxon>
        <taxon>campanulids</taxon>
        <taxon>Escalloniales</taxon>
        <taxon>Escalloniaceae</taxon>
        <taxon>Escallonia</taxon>
    </lineage>
</organism>
<evidence type="ECO:0000256" key="1">
    <source>
        <dbReference type="ARBA" id="ARBA00004479"/>
    </source>
</evidence>
<evidence type="ECO:0000256" key="10">
    <source>
        <dbReference type="ARBA" id="ARBA00023157"/>
    </source>
</evidence>
<dbReference type="Pfam" id="PF02298">
    <property type="entry name" value="Cu_bind_like"/>
    <property type="match status" value="1"/>
</dbReference>
<feature type="chain" id="PRO_5041634628" description="Phytocyanin domain-containing protein" evidence="12">
    <location>
        <begin position="24"/>
        <end position="164"/>
    </location>
</feature>
<evidence type="ECO:0000256" key="7">
    <source>
        <dbReference type="ARBA" id="ARBA00022989"/>
    </source>
</evidence>
<evidence type="ECO:0000256" key="3">
    <source>
        <dbReference type="ARBA" id="ARBA00022692"/>
    </source>
</evidence>
<keyword evidence="10" id="KW-1015">Disulfide bond</keyword>
<proteinExistence type="predicted"/>
<dbReference type="GO" id="GO:0009610">
    <property type="term" value="P:response to symbiotic fungus"/>
    <property type="evidence" value="ECO:0007669"/>
    <property type="project" value="UniProtKB-ARBA"/>
</dbReference>
<dbReference type="AlphaFoldDB" id="A0AA89BEP5"/>
<protein>
    <recommendedName>
        <fullName evidence="13">Phytocyanin domain-containing protein</fullName>
    </recommendedName>
</protein>
<evidence type="ECO:0000256" key="2">
    <source>
        <dbReference type="ARBA" id="ARBA00022448"/>
    </source>
</evidence>
<keyword evidence="5 12" id="KW-0732">Signal</keyword>
<dbReference type="InterPro" id="IPR003245">
    <property type="entry name" value="Phytocyanin_dom"/>
</dbReference>
<keyword evidence="3" id="KW-0812">Transmembrane</keyword>
<evidence type="ECO:0000256" key="6">
    <source>
        <dbReference type="ARBA" id="ARBA00022982"/>
    </source>
</evidence>
<accession>A0AA89BEP5</accession>
<evidence type="ECO:0000256" key="4">
    <source>
        <dbReference type="ARBA" id="ARBA00022723"/>
    </source>
</evidence>
<evidence type="ECO:0000256" key="8">
    <source>
        <dbReference type="ARBA" id="ARBA00023008"/>
    </source>
</evidence>
<dbReference type="InterPro" id="IPR039391">
    <property type="entry name" value="Phytocyanin-like"/>
</dbReference>
<feature type="domain" description="Phytocyanin" evidence="13">
    <location>
        <begin position="24"/>
        <end position="125"/>
    </location>
</feature>
<keyword evidence="11" id="KW-0325">Glycoprotein</keyword>
<dbReference type="GO" id="GO:0046872">
    <property type="term" value="F:metal ion binding"/>
    <property type="evidence" value="ECO:0007669"/>
    <property type="project" value="UniProtKB-KW"/>
</dbReference>
<keyword evidence="8" id="KW-0186">Copper</keyword>
<dbReference type="EMBL" id="JAVXUP010000220">
    <property type="protein sequence ID" value="KAK3033857.1"/>
    <property type="molecule type" value="Genomic_DNA"/>
</dbReference>
<evidence type="ECO:0000256" key="9">
    <source>
        <dbReference type="ARBA" id="ARBA00023136"/>
    </source>
</evidence>
<dbReference type="FunFam" id="2.60.40.420:FF:000067">
    <property type="entry name" value="Cupredoxin superfamily protein"/>
    <property type="match status" value="1"/>
</dbReference>
<dbReference type="CDD" id="cd04216">
    <property type="entry name" value="Phytocyanin"/>
    <property type="match status" value="1"/>
</dbReference>
<evidence type="ECO:0000256" key="12">
    <source>
        <dbReference type="SAM" id="SignalP"/>
    </source>
</evidence>
<dbReference type="GO" id="GO:0005886">
    <property type="term" value="C:plasma membrane"/>
    <property type="evidence" value="ECO:0007669"/>
    <property type="project" value="TreeGrafter"/>
</dbReference>
<dbReference type="PANTHER" id="PTHR33021">
    <property type="entry name" value="BLUE COPPER PROTEIN"/>
    <property type="match status" value="1"/>
</dbReference>
<keyword evidence="4" id="KW-0479">Metal-binding</keyword>
<name>A0AA89BEP5_9ASTE</name>
<keyword evidence="2" id="KW-0813">Transport</keyword>
<evidence type="ECO:0000256" key="5">
    <source>
        <dbReference type="ARBA" id="ARBA00022729"/>
    </source>
</evidence>
<dbReference type="Proteomes" id="UP001188597">
    <property type="component" value="Unassembled WGS sequence"/>
</dbReference>
<sequence length="164" mass="17410">MASSVGVFLAIAFLAAIATSTLATEFVVGDDMGWTVGPDYQAWTRGKVFRVGDLLVFKYPKGAHNVHQVDGSAAFVQCAPPSTSVPLTSGNDVIALNKTGDNFFICGIGSHCATGNLKLMITVFPQGSTTLPNNTAQFSAAGFMRFDYFAWTIAACWVLMTILA</sequence>
<keyword evidence="9" id="KW-0472">Membrane</keyword>
<keyword evidence="15" id="KW-1185">Reference proteome</keyword>
<gene>
    <name evidence="14" type="ORF">RJ639_032762</name>
</gene>